<gene>
    <name evidence="2" type="ORF">OS493_014528</name>
</gene>
<dbReference type="OrthoDB" id="10071603at2759"/>
<name>A0A9X0CMG0_9CNID</name>
<evidence type="ECO:0000256" key="1">
    <source>
        <dbReference type="SAM" id="MobiDB-lite"/>
    </source>
</evidence>
<evidence type="ECO:0000313" key="3">
    <source>
        <dbReference type="Proteomes" id="UP001163046"/>
    </source>
</evidence>
<reference evidence="2" key="1">
    <citation type="submission" date="2023-01" db="EMBL/GenBank/DDBJ databases">
        <title>Genome assembly of the deep-sea coral Lophelia pertusa.</title>
        <authorList>
            <person name="Herrera S."/>
            <person name="Cordes E."/>
        </authorList>
    </citation>
    <scope>NUCLEOTIDE SEQUENCE</scope>
    <source>
        <strain evidence="2">USNM1676648</strain>
        <tissue evidence="2">Polyp</tissue>
    </source>
</reference>
<organism evidence="2 3">
    <name type="scientific">Desmophyllum pertusum</name>
    <dbReference type="NCBI Taxonomy" id="174260"/>
    <lineage>
        <taxon>Eukaryota</taxon>
        <taxon>Metazoa</taxon>
        <taxon>Cnidaria</taxon>
        <taxon>Anthozoa</taxon>
        <taxon>Hexacorallia</taxon>
        <taxon>Scleractinia</taxon>
        <taxon>Caryophylliina</taxon>
        <taxon>Caryophylliidae</taxon>
        <taxon>Desmophyllum</taxon>
    </lineage>
</organism>
<feature type="compositionally biased region" description="Acidic residues" evidence="1">
    <location>
        <begin position="63"/>
        <end position="82"/>
    </location>
</feature>
<evidence type="ECO:0000313" key="2">
    <source>
        <dbReference type="EMBL" id="KAJ7361883.1"/>
    </source>
</evidence>
<sequence length="104" mass="11572">MPCSVFLGASEQSLGKAKHDQTFLERSHNRVVDPNIKKAVQQAEEALSLSAKQRKELVNCLPSDEEEGGEEDCDQTMQSDDESMSKKTNTQKRKESDENSGNGR</sequence>
<comment type="caution">
    <text evidence="2">The sequence shown here is derived from an EMBL/GenBank/DDBJ whole genome shotgun (WGS) entry which is preliminary data.</text>
</comment>
<dbReference type="EMBL" id="MU827308">
    <property type="protein sequence ID" value="KAJ7361883.1"/>
    <property type="molecule type" value="Genomic_DNA"/>
</dbReference>
<keyword evidence="3" id="KW-1185">Reference proteome</keyword>
<feature type="region of interest" description="Disordered" evidence="1">
    <location>
        <begin position="60"/>
        <end position="104"/>
    </location>
</feature>
<accession>A0A9X0CMG0</accession>
<proteinExistence type="predicted"/>
<protein>
    <submittedName>
        <fullName evidence="2">Uncharacterized protein</fullName>
    </submittedName>
</protein>
<dbReference type="Proteomes" id="UP001163046">
    <property type="component" value="Unassembled WGS sequence"/>
</dbReference>
<feature type="region of interest" description="Disordered" evidence="1">
    <location>
        <begin position="1"/>
        <end position="21"/>
    </location>
</feature>
<dbReference type="AlphaFoldDB" id="A0A9X0CMG0"/>